<dbReference type="GO" id="GO:0005886">
    <property type="term" value="C:plasma membrane"/>
    <property type="evidence" value="ECO:0007669"/>
    <property type="project" value="TreeGrafter"/>
</dbReference>
<keyword evidence="2" id="KW-0472">Membrane</keyword>
<evidence type="ECO:0000256" key="2">
    <source>
        <dbReference type="SAM" id="Phobius"/>
    </source>
</evidence>
<dbReference type="KEGG" id="cyn:Cyan7425_5174"/>
<reference evidence="4" key="1">
    <citation type="submission" date="2009-01" db="EMBL/GenBank/DDBJ databases">
        <title>Complete sequence of chromosome Cyanothece sp. PCC 7425.</title>
        <authorList>
            <consortium name="US DOE Joint Genome Institute"/>
            <person name="Lucas S."/>
            <person name="Copeland A."/>
            <person name="Lapidus A."/>
            <person name="Glavina del Rio T."/>
            <person name="Dalin E."/>
            <person name="Tice H."/>
            <person name="Bruce D."/>
            <person name="Goodwin L."/>
            <person name="Pitluck S."/>
            <person name="Sims D."/>
            <person name="Meineke L."/>
            <person name="Brettin T."/>
            <person name="Detter J.C."/>
            <person name="Han C."/>
            <person name="Larimer F."/>
            <person name="Land M."/>
            <person name="Hauser L."/>
            <person name="Kyrpides N."/>
            <person name="Ovchinnikova G."/>
            <person name="Liberton M."/>
            <person name="Stoeckel J."/>
            <person name="Banerjee A."/>
            <person name="Singh A."/>
            <person name="Page L."/>
            <person name="Sato H."/>
            <person name="Zhao L."/>
            <person name="Sherman L."/>
            <person name="Pakrasi H."/>
            <person name="Richardson P."/>
        </authorList>
    </citation>
    <scope>NUCLEOTIDE SEQUENCE</scope>
    <source>
        <strain evidence="4">PCC 7425</strain>
    </source>
</reference>
<dbReference type="InterPro" id="IPR027417">
    <property type="entry name" value="P-loop_NTPase"/>
</dbReference>
<evidence type="ECO:0000313" key="4">
    <source>
        <dbReference type="EMBL" id="ACL47467.1"/>
    </source>
</evidence>
<proteinExistence type="predicted"/>
<name>B8HQ70_CYAP4</name>
<dbReference type="EMBL" id="CP001344">
    <property type="protein sequence ID" value="ACL47467.1"/>
    <property type="molecule type" value="Genomic_DNA"/>
</dbReference>
<dbReference type="SUPFAM" id="SSF52540">
    <property type="entry name" value="P-loop containing nucleoside triphosphate hydrolases"/>
    <property type="match status" value="1"/>
</dbReference>
<dbReference type="STRING" id="395961.Cyan7425_5174"/>
<dbReference type="PANTHER" id="PTHR32309">
    <property type="entry name" value="TYROSINE-PROTEIN KINASE"/>
    <property type="match status" value="1"/>
</dbReference>
<dbReference type="Pfam" id="PF01656">
    <property type="entry name" value="CbiA"/>
    <property type="match status" value="1"/>
</dbReference>
<gene>
    <name evidence="4" type="ordered locus">Cyan7425_5174</name>
</gene>
<evidence type="ECO:0000256" key="1">
    <source>
        <dbReference type="SAM" id="Coils"/>
    </source>
</evidence>
<feature type="transmembrane region" description="Helical" evidence="2">
    <location>
        <begin position="15"/>
        <end position="33"/>
    </location>
</feature>
<dbReference type="InterPro" id="IPR050445">
    <property type="entry name" value="Bact_polysacc_biosynth/exp"/>
</dbReference>
<feature type="domain" description="CobQ/CobB/MinD/ParA nucleotide binding" evidence="3">
    <location>
        <begin position="503"/>
        <end position="667"/>
    </location>
</feature>
<evidence type="ECO:0000259" key="3">
    <source>
        <dbReference type="Pfam" id="PF01656"/>
    </source>
</evidence>
<dbReference type="AlphaFoldDB" id="B8HQ70"/>
<dbReference type="GO" id="GO:0004713">
    <property type="term" value="F:protein tyrosine kinase activity"/>
    <property type="evidence" value="ECO:0007669"/>
    <property type="project" value="TreeGrafter"/>
</dbReference>
<dbReference type="PANTHER" id="PTHR32309:SF13">
    <property type="entry name" value="FERRIC ENTEROBACTIN TRANSPORT PROTEIN FEPE"/>
    <property type="match status" value="1"/>
</dbReference>
<dbReference type="eggNOG" id="COG0489">
    <property type="taxonomic scope" value="Bacteria"/>
</dbReference>
<protein>
    <submittedName>
        <fullName evidence="4">Lipopolysaccharide biosynthesis protein</fullName>
    </submittedName>
</protein>
<sequence>MFQITSTLRRHWKPLIALNTVLIGSTALIAAFYPRTWQASARFVVPINTNQLSADIGTLGQLRPGDGVVPSDLMNPVTLQAEIVKSPTLIGQVLAVDPERDQHTLQSFMPLFEAKPQSLSPLMTVEVKGTTPELAHQRLSTWIKLYQKRLTYLRENDASTRQTLPQQELQEASNNLRRTQTQLSVFRQANNITDINEQIRGLVNSISDLKTEYARALAQAQASNAQQQALSQHLRLTPQAAMTTLRLGENKEYQLVRDRLAQVEADLATARGTLTDDNPRVQDLLEQRQKLTQLLDQNLRAAIGNSSLAGVDRSLAGSAAGDSRIALIADLIRTQSTANGQQSQAQQLQQQLGQQVTALNRLSNKQVQLLELQREYSIAEGVYKGVMAQFQQAKISTLSSYPSVQVLDGPLNSPRPEPRRMLIILGGLMAIAFGSSALVLLLESRNPLLSPADIQKVKQPILAKLPRLKAPSQVWNLDAEPLLGFHRLASAISFLDLATPRLMITSAMYGEGKTTIAIGLAAALARLGFKILLVDGDLRRARLTEQLSDRYQGSWNPRETAVVPLSPGLDLMPAPAIPNDRIVNYVAKGGFEQQLQTLQQSGEYDYVLVDTAPITLTSETGLMTTSVNNLLFVVRPGTSSRYSVLDSFEELSLRKVNVVGVTINGIETNSEEYYYGKQRELAATEL</sequence>
<dbReference type="Gene3D" id="3.40.50.300">
    <property type="entry name" value="P-loop containing nucleotide triphosphate hydrolases"/>
    <property type="match status" value="1"/>
</dbReference>
<dbReference type="OrthoDB" id="570358at2"/>
<dbReference type="HOGENOM" id="CLU_399395_0_0_3"/>
<feature type="coiled-coil region" evidence="1">
    <location>
        <begin position="169"/>
        <end position="226"/>
    </location>
</feature>
<accession>B8HQ70</accession>
<keyword evidence="1" id="KW-0175">Coiled coil</keyword>
<dbReference type="InterPro" id="IPR002586">
    <property type="entry name" value="CobQ/CobB/MinD/ParA_Nub-bd_dom"/>
</dbReference>
<keyword evidence="2" id="KW-1133">Transmembrane helix</keyword>
<organism evidence="4">
    <name type="scientific">Cyanothece sp. (strain PCC 7425 / ATCC 29141)</name>
    <dbReference type="NCBI Taxonomy" id="395961"/>
    <lineage>
        <taxon>Bacteria</taxon>
        <taxon>Bacillati</taxon>
        <taxon>Cyanobacteriota</taxon>
        <taxon>Cyanophyceae</taxon>
        <taxon>Gomontiellales</taxon>
        <taxon>Cyanothecaceae</taxon>
        <taxon>Cyanothece</taxon>
    </lineage>
</organism>
<dbReference type="eggNOG" id="COG3206">
    <property type="taxonomic scope" value="Bacteria"/>
</dbReference>
<keyword evidence="2" id="KW-0812">Transmembrane</keyword>